<feature type="domain" description="ABC transporter" evidence="8">
    <location>
        <begin position="8"/>
        <end position="259"/>
    </location>
</feature>
<evidence type="ECO:0000256" key="4">
    <source>
        <dbReference type="ARBA" id="ARBA00022475"/>
    </source>
</evidence>
<keyword evidence="3" id="KW-0813">Transport</keyword>
<evidence type="ECO:0000256" key="5">
    <source>
        <dbReference type="ARBA" id="ARBA00022741"/>
    </source>
</evidence>
<keyword evidence="5" id="KW-0547">Nucleotide-binding</keyword>
<keyword evidence="10" id="KW-1185">Reference proteome</keyword>
<dbReference type="SMART" id="SM00382">
    <property type="entry name" value="AAA"/>
    <property type="match status" value="1"/>
</dbReference>
<evidence type="ECO:0000256" key="2">
    <source>
        <dbReference type="ARBA" id="ARBA00005417"/>
    </source>
</evidence>
<comment type="subcellular location">
    <subcellularLocation>
        <location evidence="1">Cell inner membrane</location>
        <topology evidence="1">Peripheral membrane protein</topology>
    </subcellularLocation>
</comment>
<keyword evidence="4" id="KW-1003">Cell membrane</keyword>
<gene>
    <name evidence="9" type="ORF">HNQ01_002670</name>
</gene>
<accession>A0ABX2G3N3</accession>
<protein>
    <submittedName>
        <fullName evidence="9">Peptide/nickel transport system ATP-binding protein</fullName>
    </submittedName>
</protein>
<dbReference type="SUPFAM" id="SSF52540">
    <property type="entry name" value="P-loop containing nucleoside triphosphate hydrolases"/>
    <property type="match status" value="1"/>
</dbReference>
<keyword evidence="7" id="KW-0472">Membrane</keyword>
<dbReference type="InterPro" id="IPR003439">
    <property type="entry name" value="ABC_transporter-like_ATP-bd"/>
</dbReference>
<dbReference type="InterPro" id="IPR017871">
    <property type="entry name" value="ABC_transporter-like_CS"/>
</dbReference>
<dbReference type="PROSITE" id="PS00211">
    <property type="entry name" value="ABC_TRANSPORTER_1"/>
    <property type="match status" value="1"/>
</dbReference>
<evidence type="ECO:0000256" key="3">
    <source>
        <dbReference type="ARBA" id="ARBA00022448"/>
    </source>
</evidence>
<dbReference type="PROSITE" id="PS50893">
    <property type="entry name" value="ABC_TRANSPORTER_2"/>
    <property type="match status" value="1"/>
</dbReference>
<evidence type="ECO:0000259" key="8">
    <source>
        <dbReference type="PROSITE" id="PS50893"/>
    </source>
</evidence>
<dbReference type="PANTHER" id="PTHR43297">
    <property type="entry name" value="OLIGOPEPTIDE TRANSPORT ATP-BINDING PROTEIN APPD"/>
    <property type="match status" value="1"/>
</dbReference>
<comment type="similarity">
    <text evidence="2">Belongs to the ABC transporter superfamily.</text>
</comment>
<evidence type="ECO:0000256" key="1">
    <source>
        <dbReference type="ARBA" id="ARBA00004417"/>
    </source>
</evidence>
<comment type="caution">
    <text evidence="9">The sequence shown here is derived from an EMBL/GenBank/DDBJ whole genome shotgun (WGS) entry which is preliminary data.</text>
</comment>
<proteinExistence type="inferred from homology"/>
<dbReference type="GO" id="GO:0005524">
    <property type="term" value="F:ATP binding"/>
    <property type="evidence" value="ECO:0007669"/>
    <property type="project" value="UniProtKB-KW"/>
</dbReference>
<keyword evidence="6 9" id="KW-0067">ATP-binding</keyword>
<evidence type="ECO:0000256" key="7">
    <source>
        <dbReference type="ARBA" id="ARBA00023136"/>
    </source>
</evidence>
<name>A0ABX2G3N3_9BURK</name>
<dbReference type="InterPro" id="IPR050388">
    <property type="entry name" value="ABC_Ni/Peptide_Import"/>
</dbReference>
<dbReference type="InterPro" id="IPR013563">
    <property type="entry name" value="Oligopep_ABC_C"/>
</dbReference>
<evidence type="ECO:0000313" key="10">
    <source>
        <dbReference type="Proteomes" id="UP001516061"/>
    </source>
</evidence>
<dbReference type="PANTHER" id="PTHR43297:SF2">
    <property type="entry name" value="DIPEPTIDE TRANSPORT ATP-BINDING PROTEIN DPPD"/>
    <property type="match status" value="1"/>
</dbReference>
<organism evidence="9 10">
    <name type="scientific">Sphaerotilus uruguayifluvii</name>
    <dbReference type="NCBI Taxonomy" id="2735897"/>
    <lineage>
        <taxon>Bacteria</taxon>
        <taxon>Pseudomonadati</taxon>
        <taxon>Pseudomonadota</taxon>
        <taxon>Betaproteobacteria</taxon>
        <taxon>Burkholderiales</taxon>
        <taxon>Sphaerotilaceae</taxon>
        <taxon>Sphaerotilus</taxon>
    </lineage>
</organism>
<dbReference type="Pfam" id="PF08352">
    <property type="entry name" value="oligo_HPY"/>
    <property type="match status" value="1"/>
</dbReference>
<dbReference type="Gene3D" id="3.40.50.300">
    <property type="entry name" value="P-loop containing nucleotide triphosphate hydrolases"/>
    <property type="match status" value="1"/>
</dbReference>
<dbReference type="InterPro" id="IPR003593">
    <property type="entry name" value="AAA+_ATPase"/>
</dbReference>
<dbReference type="InterPro" id="IPR027417">
    <property type="entry name" value="P-loop_NTPase"/>
</dbReference>
<sequence>MNTSTPLLELDGLVVEVERAGVAPAAALDGLSLTLAPGEMLGLVGESGAGKSLAGAALLGLLPTGACQTGGEIRFEGRRIDTLAPSALQRLRGRRLGAIFQDPSAALDPLRRVGAQLVETLQVHHRLDRRQAQARALVLLDEVGLPSPRTLLDRHPHQLSGGQRQRVVIALALAGEPALLVADEPTTALDVMLQAQVTALLRRLCRRRGTAVLLITHDLGVVAETCDRVAVLHAGRLVEHGPVEAVLRAPAHPYTRALLACTPTLDAAASGLPRLRIEGLMPRPHERPAGCAFHPRCAQAVARCRTESPPAPPPVLPSGQAGAACWLAPVAEAPEGQA</sequence>
<reference evidence="9 10" key="1">
    <citation type="submission" date="2020-05" db="EMBL/GenBank/DDBJ databases">
        <title>Genomic Encyclopedia of Type Strains, Phase IV (KMG-V): Genome sequencing to study the core and pangenomes of soil and plant-associated prokaryotes.</title>
        <authorList>
            <person name="Whitman W."/>
        </authorList>
    </citation>
    <scope>NUCLEOTIDE SEQUENCE [LARGE SCALE GENOMIC DNA]</scope>
    <source>
        <strain evidence="9 10">C29</strain>
    </source>
</reference>
<dbReference type="Proteomes" id="UP001516061">
    <property type="component" value="Unassembled WGS sequence"/>
</dbReference>
<dbReference type="Pfam" id="PF00005">
    <property type="entry name" value="ABC_tran"/>
    <property type="match status" value="1"/>
</dbReference>
<dbReference type="NCBIfam" id="TIGR01727">
    <property type="entry name" value="oligo_HPY"/>
    <property type="match status" value="1"/>
</dbReference>
<dbReference type="EMBL" id="JABSNM010000011">
    <property type="protein sequence ID" value="NRT56921.1"/>
    <property type="molecule type" value="Genomic_DNA"/>
</dbReference>
<evidence type="ECO:0000256" key="6">
    <source>
        <dbReference type="ARBA" id="ARBA00022840"/>
    </source>
</evidence>
<dbReference type="RefSeq" id="WP_173805933.1">
    <property type="nucleotide sequence ID" value="NZ_JABSNM010000011.1"/>
</dbReference>
<evidence type="ECO:0000313" key="9">
    <source>
        <dbReference type="EMBL" id="NRT56921.1"/>
    </source>
</evidence>
<dbReference type="CDD" id="cd03257">
    <property type="entry name" value="ABC_NikE_OppD_transporters"/>
    <property type="match status" value="1"/>
</dbReference>